<comment type="caution">
    <text evidence="2">The sequence shown here is derived from an EMBL/GenBank/DDBJ whole genome shotgun (WGS) entry which is preliminary data.</text>
</comment>
<evidence type="ECO:0000256" key="1">
    <source>
        <dbReference type="SAM" id="SignalP"/>
    </source>
</evidence>
<protein>
    <submittedName>
        <fullName evidence="2">ATP-dependent transcriptional regulator</fullName>
    </submittedName>
</protein>
<feature type="signal peptide" evidence="1">
    <location>
        <begin position="1"/>
        <end position="23"/>
    </location>
</feature>
<dbReference type="OrthoDB" id="7823193at2"/>
<dbReference type="InterPro" id="IPR021323">
    <property type="entry name" value="DUF2927"/>
</dbReference>
<dbReference type="AlphaFoldDB" id="A0A0W7WLU6"/>
<dbReference type="RefSeq" id="WP_058861511.1">
    <property type="nucleotide sequence ID" value="NZ_LPXO01000003.1"/>
</dbReference>
<gene>
    <name evidence="2" type="ORF">AVJ23_07340</name>
</gene>
<evidence type="ECO:0000313" key="2">
    <source>
        <dbReference type="EMBL" id="KUF11565.1"/>
    </source>
</evidence>
<dbReference type="Pfam" id="PF11150">
    <property type="entry name" value="DUF2927"/>
    <property type="match status" value="1"/>
</dbReference>
<organism evidence="2 3">
    <name type="scientific">Pseudoponticoccus marisrubri</name>
    <dbReference type="NCBI Taxonomy" id="1685382"/>
    <lineage>
        <taxon>Bacteria</taxon>
        <taxon>Pseudomonadati</taxon>
        <taxon>Pseudomonadota</taxon>
        <taxon>Alphaproteobacteria</taxon>
        <taxon>Rhodobacterales</taxon>
        <taxon>Roseobacteraceae</taxon>
        <taxon>Pseudoponticoccus</taxon>
    </lineage>
</organism>
<name>A0A0W7WLU6_9RHOB</name>
<sequence length="461" mass="50745">MRQTRRFLLPLYLMLGACMPVSHSDTATRAAAVVDSASSLPPMKSFSVPRPQQPVAANSDIARDFLDLAFSLESGRPLPILTRFEGPISLRVTGAPPASLGPDLKRLVHRLRTEAGIDIRLTAEAGANITIQAVTRAEIRNALPQAACFVVPNVSSLSEYKSSRRSRKTSWSQLRSRERLAIFLPNDASPQEVRDCLHEELAQALGPLNDLYRLPDSVFNDDNVHTVLTGYDMLILRIYYDPSLRTGMNRAQVADRLPAILARINPAGQSGQPQRLSKTPRVWIDAVQTALGPGANPAQRRDAATEALKVASAMGWRDHRRAFSHYAMGRLLQSVDPQAAQDHFVLAQRYFGSRPDTALHRAYVASQLAAYAISSGRPEDALYLLTPHLDTAARHENAALLATLMMLRAEALELAGRITEGRKVRVDSLGWARYGFGSDWAVRAKLREIGSLNPARRRGAL</sequence>
<keyword evidence="1" id="KW-0732">Signal</keyword>
<evidence type="ECO:0000313" key="3">
    <source>
        <dbReference type="Proteomes" id="UP000054396"/>
    </source>
</evidence>
<dbReference type="PROSITE" id="PS51257">
    <property type="entry name" value="PROKAR_LIPOPROTEIN"/>
    <property type="match status" value="1"/>
</dbReference>
<feature type="chain" id="PRO_5006936429" evidence="1">
    <location>
        <begin position="24"/>
        <end position="461"/>
    </location>
</feature>
<dbReference type="STRING" id="1685382.AVJ23_07340"/>
<dbReference type="EMBL" id="LPXO01000003">
    <property type="protein sequence ID" value="KUF11565.1"/>
    <property type="molecule type" value="Genomic_DNA"/>
</dbReference>
<reference evidence="2 3" key="1">
    <citation type="submission" date="2015-12" db="EMBL/GenBank/DDBJ databases">
        <authorList>
            <person name="Shamseldin A."/>
            <person name="Moawad H."/>
            <person name="Abd El-Rahim W.M."/>
            <person name="Sadowsky M.J."/>
        </authorList>
    </citation>
    <scope>NUCLEOTIDE SEQUENCE [LARGE SCALE GENOMIC DNA]</scope>
    <source>
        <strain evidence="2 3">SJ5A-1</strain>
    </source>
</reference>
<dbReference type="Proteomes" id="UP000054396">
    <property type="component" value="Unassembled WGS sequence"/>
</dbReference>
<keyword evidence="3" id="KW-1185">Reference proteome</keyword>
<accession>A0A0W7WLU6</accession>
<proteinExistence type="predicted"/>